<name>A0A818C603_9BILA</name>
<gene>
    <name evidence="1" type="ORF">LUA448_LOCUS20134</name>
</gene>
<reference evidence="1" key="1">
    <citation type="submission" date="2021-02" db="EMBL/GenBank/DDBJ databases">
        <authorList>
            <person name="Nowell W R."/>
        </authorList>
    </citation>
    <scope>NUCLEOTIDE SEQUENCE</scope>
</reference>
<protein>
    <submittedName>
        <fullName evidence="1">Uncharacterized protein</fullName>
    </submittedName>
</protein>
<dbReference type="EMBL" id="CAJNYD010002555">
    <property type="protein sequence ID" value="CAF3428627.1"/>
    <property type="molecule type" value="Genomic_DNA"/>
</dbReference>
<organism evidence="1 2">
    <name type="scientific">Rotaria socialis</name>
    <dbReference type="NCBI Taxonomy" id="392032"/>
    <lineage>
        <taxon>Eukaryota</taxon>
        <taxon>Metazoa</taxon>
        <taxon>Spiralia</taxon>
        <taxon>Gnathifera</taxon>
        <taxon>Rotifera</taxon>
        <taxon>Eurotatoria</taxon>
        <taxon>Bdelloidea</taxon>
        <taxon>Philodinida</taxon>
        <taxon>Philodinidae</taxon>
        <taxon>Rotaria</taxon>
    </lineage>
</organism>
<dbReference type="AlphaFoldDB" id="A0A818C603"/>
<evidence type="ECO:0000313" key="1">
    <source>
        <dbReference type="EMBL" id="CAF3428627.1"/>
    </source>
</evidence>
<comment type="caution">
    <text evidence="1">The sequence shown here is derived from an EMBL/GenBank/DDBJ whole genome shotgun (WGS) entry which is preliminary data.</text>
</comment>
<proteinExistence type="predicted"/>
<accession>A0A818C603</accession>
<sequence length="80" mass="9661">MKHYEPVTNNFPDGLYPYIRVVSLHDEYPFEHEFFSRIVQSFPFMQKLSIANRHGQNHKQSYKLMNDHQNLSIIKYNCLD</sequence>
<dbReference type="Proteomes" id="UP000663833">
    <property type="component" value="Unassembled WGS sequence"/>
</dbReference>
<evidence type="ECO:0000313" key="2">
    <source>
        <dbReference type="Proteomes" id="UP000663833"/>
    </source>
</evidence>